<proteinExistence type="predicted"/>
<dbReference type="EMBL" id="JALNMH010000006">
    <property type="protein sequence ID" value="MCK7593786.1"/>
    <property type="molecule type" value="Genomic_DNA"/>
</dbReference>
<reference evidence="2" key="1">
    <citation type="submission" date="2022-04" db="EMBL/GenBank/DDBJ databases">
        <title>Lysobacter sp. CAU 1642 isolated from sea sand.</title>
        <authorList>
            <person name="Kim W."/>
        </authorList>
    </citation>
    <scope>NUCLEOTIDE SEQUENCE</scope>
    <source>
        <strain evidence="2">CAU 1642</strain>
    </source>
</reference>
<evidence type="ECO:0000256" key="1">
    <source>
        <dbReference type="SAM" id="MobiDB-lite"/>
    </source>
</evidence>
<evidence type="ECO:0000313" key="2">
    <source>
        <dbReference type="EMBL" id="MCK7593786.1"/>
    </source>
</evidence>
<evidence type="ECO:0000313" key="3">
    <source>
        <dbReference type="Proteomes" id="UP001431449"/>
    </source>
</evidence>
<comment type="caution">
    <text evidence="2">The sequence shown here is derived from an EMBL/GenBank/DDBJ whole genome shotgun (WGS) entry which is preliminary data.</text>
</comment>
<dbReference type="RefSeq" id="WP_248208133.1">
    <property type="nucleotide sequence ID" value="NZ_JALNMH010000006.1"/>
</dbReference>
<accession>A0ABT0GGW3</accession>
<keyword evidence="3" id="KW-1185">Reference proteome</keyword>
<name>A0ABT0GGW3_9GAMM</name>
<protein>
    <submittedName>
        <fullName evidence="2">Uncharacterized protein</fullName>
    </submittedName>
</protein>
<organism evidence="2 3">
    <name type="scientific">Pseudomarimonas salicorniae</name>
    <dbReference type="NCBI Taxonomy" id="2933270"/>
    <lineage>
        <taxon>Bacteria</taxon>
        <taxon>Pseudomonadati</taxon>
        <taxon>Pseudomonadota</taxon>
        <taxon>Gammaproteobacteria</taxon>
        <taxon>Lysobacterales</taxon>
        <taxon>Lysobacteraceae</taxon>
        <taxon>Pseudomarimonas</taxon>
    </lineage>
</organism>
<dbReference type="Proteomes" id="UP001431449">
    <property type="component" value="Unassembled WGS sequence"/>
</dbReference>
<feature type="region of interest" description="Disordered" evidence="1">
    <location>
        <begin position="32"/>
        <end position="51"/>
    </location>
</feature>
<sequence>MSGSKRLTLILAPLVLAAAAYWLWVGPSAEVPDSAPRPAAPPPAAAPLVEQPSAAEPVAVPAPWMLSRDVLQGEPREDPAAAARAAKATAYQQVQDELATLTANGRQPSIAEVDKVLQRITEVEGRSQVAGVDIAAVRRHMAIAAEMQTLAVELQTLSAQGAGSDTARVQALIKRMEALREDLVASPVVVAPQP</sequence>
<gene>
    <name evidence="2" type="ORF">M0G41_08895</name>
</gene>